<accession>A0A5C6Q8E1</accession>
<sequence length="101" mass="11594">MSKLTHQQLRFLFWLSLPGSFLEVSRKVGFMDDEYNGLQGYAKKQGGFYKFDILTLYALEGEGLVKGEIVYYIGIPWEKYTLTEKGDVTASLLSIAKEFHE</sequence>
<dbReference type="Proteomes" id="UP000321525">
    <property type="component" value="Unassembled WGS sequence"/>
</dbReference>
<keyword evidence="3" id="KW-1185">Reference proteome</keyword>
<dbReference type="OrthoDB" id="6228756at2"/>
<evidence type="ECO:0000313" key="2">
    <source>
        <dbReference type="EMBL" id="TWX65041.1"/>
    </source>
</evidence>
<evidence type="ECO:0000313" key="4">
    <source>
        <dbReference type="Proteomes" id="UP000321917"/>
    </source>
</evidence>
<organism evidence="2 4">
    <name type="scientific">Colwellia hornerae</name>
    <dbReference type="NCBI Taxonomy" id="89402"/>
    <lineage>
        <taxon>Bacteria</taxon>
        <taxon>Pseudomonadati</taxon>
        <taxon>Pseudomonadota</taxon>
        <taxon>Gammaproteobacteria</taxon>
        <taxon>Alteromonadales</taxon>
        <taxon>Colwelliaceae</taxon>
        <taxon>Colwellia</taxon>
    </lineage>
</organism>
<comment type="caution">
    <text evidence="2">The sequence shown here is derived from an EMBL/GenBank/DDBJ whole genome shotgun (WGS) entry which is preliminary data.</text>
</comment>
<gene>
    <name evidence="1" type="ORF">ESZ26_01175</name>
    <name evidence="2" type="ORF">ESZ27_13040</name>
</gene>
<dbReference type="EMBL" id="VOLR01000002">
    <property type="protein sequence ID" value="TWX62482.1"/>
    <property type="molecule type" value="Genomic_DNA"/>
</dbReference>
<evidence type="ECO:0000313" key="1">
    <source>
        <dbReference type="EMBL" id="TWX62482.1"/>
    </source>
</evidence>
<dbReference type="RefSeq" id="WP_146797577.1">
    <property type="nucleotide sequence ID" value="NZ_VOLP01000003.1"/>
</dbReference>
<evidence type="ECO:0000313" key="3">
    <source>
        <dbReference type="Proteomes" id="UP000321525"/>
    </source>
</evidence>
<dbReference type="Proteomes" id="UP000321917">
    <property type="component" value="Unassembled WGS sequence"/>
</dbReference>
<protein>
    <submittedName>
        <fullName evidence="2">Uncharacterized protein</fullName>
    </submittedName>
</protein>
<reference evidence="2 4" key="1">
    <citation type="submission" date="2019-07" db="EMBL/GenBank/DDBJ databases">
        <title>Genomes of sea-ice associated Colwellia species.</title>
        <authorList>
            <person name="Bowman J.P."/>
        </authorList>
    </citation>
    <scope>NUCLEOTIDE SEQUENCE [LARGE SCALE GENOMIC DNA]</scope>
    <source>
        <strain evidence="1 3">ACAM 607</strain>
        <strain evidence="2 4">IC036</strain>
    </source>
</reference>
<name>A0A5C6Q8E1_9GAMM</name>
<proteinExistence type="predicted"/>
<dbReference type="EMBL" id="VOLQ01000026">
    <property type="protein sequence ID" value="TWX65041.1"/>
    <property type="molecule type" value="Genomic_DNA"/>
</dbReference>
<dbReference type="AlphaFoldDB" id="A0A5C6Q8E1"/>